<dbReference type="RefSeq" id="WP_336538320.1">
    <property type="nucleotide sequence ID" value="NZ_JBBAYL010000005.1"/>
</dbReference>
<evidence type="ECO:0000313" key="1">
    <source>
        <dbReference type="EMBL" id="MEI5608019.1"/>
    </source>
</evidence>
<keyword evidence="2" id="KW-1185">Reference proteome</keyword>
<sequence>MSRLPVDGTARTRIAVPAEVWDVWDRHGAEIAGPAGEPGRPARLRVLADGAEDTVPAGEVPAEPPSPTSELVPWIVCPPCGRTPARSHRREEWTGGLWYIAEAYVVFARDRAVTPLVFDAERDGAAWSALEALHGACACG</sequence>
<dbReference type="Proteomes" id="UP001365781">
    <property type="component" value="Unassembled WGS sequence"/>
</dbReference>
<name>A0ABU8G6K2_9ACTN</name>
<protein>
    <submittedName>
        <fullName evidence="1">Uncharacterized protein</fullName>
    </submittedName>
</protein>
<gene>
    <name evidence="1" type="ORF">WB403_02515</name>
</gene>
<evidence type="ECO:0000313" key="2">
    <source>
        <dbReference type="Proteomes" id="UP001365781"/>
    </source>
</evidence>
<organism evidence="1 2">
    <name type="scientific">Streptomyces brasiliscabiei</name>
    <dbReference type="NCBI Taxonomy" id="2736302"/>
    <lineage>
        <taxon>Bacteria</taxon>
        <taxon>Bacillati</taxon>
        <taxon>Actinomycetota</taxon>
        <taxon>Actinomycetes</taxon>
        <taxon>Kitasatosporales</taxon>
        <taxon>Streptomycetaceae</taxon>
        <taxon>Streptomyces</taxon>
    </lineage>
</organism>
<dbReference type="EMBL" id="JBBAYM010000002">
    <property type="protein sequence ID" value="MEI5608019.1"/>
    <property type="molecule type" value="Genomic_DNA"/>
</dbReference>
<reference evidence="1 2" key="1">
    <citation type="submission" date="2024-03" db="EMBL/GenBank/DDBJ databases">
        <title>First Report of Pectobacterium brasiliscabiei causing potato scab in china.</title>
        <authorList>
            <person name="Handique U."/>
        </authorList>
    </citation>
    <scope>NUCLEOTIDE SEQUENCE [LARGE SCALE GENOMIC DNA]</scope>
    <source>
        <strain evidence="1 2">ZRIMU1503</strain>
    </source>
</reference>
<comment type="caution">
    <text evidence="1">The sequence shown here is derived from an EMBL/GenBank/DDBJ whole genome shotgun (WGS) entry which is preliminary data.</text>
</comment>
<accession>A0ABU8G6K2</accession>
<proteinExistence type="predicted"/>